<dbReference type="PANTHER" id="PTHR22576:SF37">
    <property type="entry name" value="MUCOSA-ASSOCIATED LYMPHOID TISSUE LYMPHOMA TRANSLOCATION PROTEIN 1"/>
    <property type="match status" value="1"/>
</dbReference>
<dbReference type="EMBL" id="JABANE010000106">
    <property type="protein sequence ID" value="NME71608.1"/>
    <property type="molecule type" value="Genomic_DNA"/>
</dbReference>
<feature type="transmembrane region" description="Helical" evidence="1">
    <location>
        <begin position="315"/>
        <end position="335"/>
    </location>
</feature>
<protein>
    <submittedName>
        <fullName evidence="3">Caspase family protein</fullName>
    </submittedName>
</protein>
<keyword evidence="1" id="KW-0472">Membrane</keyword>
<gene>
    <name evidence="3" type="ORF">HHU12_26810</name>
</gene>
<evidence type="ECO:0000256" key="1">
    <source>
        <dbReference type="SAM" id="Phobius"/>
    </source>
</evidence>
<dbReference type="InterPro" id="IPR029030">
    <property type="entry name" value="Caspase-like_dom_sf"/>
</dbReference>
<dbReference type="Proteomes" id="UP000576082">
    <property type="component" value="Unassembled WGS sequence"/>
</dbReference>
<dbReference type="InterPro" id="IPR011600">
    <property type="entry name" value="Pept_C14_caspase"/>
</dbReference>
<dbReference type="SUPFAM" id="SSF52129">
    <property type="entry name" value="Caspase-like"/>
    <property type="match status" value="1"/>
</dbReference>
<comment type="caution">
    <text evidence="3">The sequence shown here is derived from an EMBL/GenBank/DDBJ whole genome shotgun (WGS) entry which is preliminary data.</text>
</comment>
<sequence>MNYSKINIQLHIVFQTLLFVMFTSSLFGQEEGMIHDELTQSNQYALIIGSNKYDGKPMWPDLDNAENDARSIEKVLSSKYNFKTTLLLSPKREQVEKSILSFQDKLKEEDRFLIYIAGHGDFDEENFDDGFLVFKDSKTTRKDPTRNTYLQYRKLNGMLNALKARHVAIVLDVCFGGSFNTQLRSKQKFRGKIEEEIITAKFLKNKMNKTTRVYLTSGALERVADGIDGHSPFCKAVLEFLEEDTHQLFTLSDLHQQTKRAVSESLYGSFGKDELGSEFILNSADDNVISNIKVDETIPFSETIASRGQEDSNRYLYIVIGLVIIVGVGVMFFVFKQKKTVIQNDTSEVIVEKATLPSIRKEQDDVFIDGGVAFAITEENKPEVDHLFTLYDIHSKNLQQVELTMAKYGDNPPTMLFHKKETAEQEIQKVIDKLKTLAGNDKQ</sequence>
<dbReference type="RefSeq" id="WP_169659822.1">
    <property type="nucleotide sequence ID" value="NZ_JABANE010000106.1"/>
</dbReference>
<name>A0A7X9XCC7_9BACT</name>
<dbReference type="GO" id="GO:0004197">
    <property type="term" value="F:cysteine-type endopeptidase activity"/>
    <property type="evidence" value="ECO:0007669"/>
    <property type="project" value="InterPro"/>
</dbReference>
<keyword evidence="1" id="KW-0812">Transmembrane</keyword>
<keyword evidence="1" id="KW-1133">Transmembrane helix</keyword>
<dbReference type="Gene3D" id="3.40.50.1460">
    <property type="match status" value="1"/>
</dbReference>
<organism evidence="3 4">
    <name type="scientific">Flammeovirga aprica JL-4</name>
    <dbReference type="NCBI Taxonomy" id="694437"/>
    <lineage>
        <taxon>Bacteria</taxon>
        <taxon>Pseudomonadati</taxon>
        <taxon>Bacteroidota</taxon>
        <taxon>Cytophagia</taxon>
        <taxon>Cytophagales</taxon>
        <taxon>Flammeovirgaceae</taxon>
        <taxon>Flammeovirga</taxon>
    </lineage>
</organism>
<keyword evidence="4" id="KW-1185">Reference proteome</keyword>
<dbReference type="Pfam" id="PF00656">
    <property type="entry name" value="Peptidase_C14"/>
    <property type="match status" value="1"/>
</dbReference>
<feature type="domain" description="Peptidase C14 caspase" evidence="2">
    <location>
        <begin position="44"/>
        <end position="264"/>
    </location>
</feature>
<dbReference type="InterPro" id="IPR052039">
    <property type="entry name" value="Caspase-related_regulators"/>
</dbReference>
<dbReference type="AlphaFoldDB" id="A0A7X9XCC7"/>
<dbReference type="PANTHER" id="PTHR22576">
    <property type="entry name" value="MUCOSA ASSOCIATED LYMPHOID TISSUE LYMPHOMA TRANSLOCATION PROTEIN 1/PARACASPASE"/>
    <property type="match status" value="1"/>
</dbReference>
<reference evidence="3 4" key="1">
    <citation type="submission" date="2020-04" db="EMBL/GenBank/DDBJ databases">
        <title>Flammeovirga sp. SR4, a novel species isolated from seawater.</title>
        <authorList>
            <person name="Wang X."/>
        </authorList>
    </citation>
    <scope>NUCLEOTIDE SEQUENCE [LARGE SCALE GENOMIC DNA]</scope>
    <source>
        <strain evidence="3 4">ATCC 23126</strain>
    </source>
</reference>
<evidence type="ECO:0000313" key="3">
    <source>
        <dbReference type="EMBL" id="NME71608.1"/>
    </source>
</evidence>
<proteinExistence type="predicted"/>
<accession>A0A7X9XCC7</accession>
<evidence type="ECO:0000313" key="4">
    <source>
        <dbReference type="Proteomes" id="UP000576082"/>
    </source>
</evidence>
<evidence type="ECO:0000259" key="2">
    <source>
        <dbReference type="Pfam" id="PF00656"/>
    </source>
</evidence>
<dbReference type="GO" id="GO:0006508">
    <property type="term" value="P:proteolysis"/>
    <property type="evidence" value="ECO:0007669"/>
    <property type="project" value="InterPro"/>
</dbReference>